<evidence type="ECO:0000256" key="5">
    <source>
        <dbReference type="ARBA" id="ARBA00022692"/>
    </source>
</evidence>
<keyword evidence="7 8" id="KW-0472">Membrane</keyword>
<keyword evidence="5 8" id="KW-0812">Transmembrane</keyword>
<dbReference type="InterPro" id="IPR038731">
    <property type="entry name" value="RgtA/B/C-like"/>
</dbReference>
<feature type="transmembrane region" description="Helical" evidence="8">
    <location>
        <begin position="271"/>
        <end position="288"/>
    </location>
</feature>
<comment type="subcellular location">
    <subcellularLocation>
        <location evidence="1">Cell membrane</location>
        <topology evidence="1">Multi-pass membrane protein</topology>
    </subcellularLocation>
</comment>
<evidence type="ECO:0000256" key="1">
    <source>
        <dbReference type="ARBA" id="ARBA00004651"/>
    </source>
</evidence>
<dbReference type="PANTHER" id="PTHR33908">
    <property type="entry name" value="MANNOSYLTRANSFERASE YKCB-RELATED"/>
    <property type="match status" value="1"/>
</dbReference>
<dbReference type="Proteomes" id="UP001519295">
    <property type="component" value="Unassembled WGS sequence"/>
</dbReference>
<dbReference type="Pfam" id="PF13231">
    <property type="entry name" value="PMT_2"/>
    <property type="match status" value="1"/>
</dbReference>
<evidence type="ECO:0000256" key="3">
    <source>
        <dbReference type="ARBA" id="ARBA00022676"/>
    </source>
</evidence>
<feature type="transmembrane region" description="Helical" evidence="8">
    <location>
        <begin position="240"/>
        <end position="264"/>
    </location>
</feature>
<dbReference type="PANTHER" id="PTHR33908:SF11">
    <property type="entry name" value="MEMBRANE PROTEIN"/>
    <property type="match status" value="1"/>
</dbReference>
<feature type="transmembrane region" description="Helical" evidence="8">
    <location>
        <begin position="151"/>
        <end position="181"/>
    </location>
</feature>
<feature type="transmembrane region" description="Helical" evidence="8">
    <location>
        <begin position="73"/>
        <end position="93"/>
    </location>
</feature>
<protein>
    <submittedName>
        <fullName evidence="10">4-amino-4-deoxy-L-arabinose transferase-like glycosyltransferase</fullName>
    </submittedName>
</protein>
<gene>
    <name evidence="10" type="ORF">JOF36_002113</name>
</gene>
<dbReference type="EMBL" id="JAGINU010000001">
    <property type="protein sequence ID" value="MBP2366417.1"/>
    <property type="molecule type" value="Genomic_DNA"/>
</dbReference>
<reference evidence="10 11" key="1">
    <citation type="submission" date="2021-03" db="EMBL/GenBank/DDBJ databases">
        <title>Sequencing the genomes of 1000 actinobacteria strains.</title>
        <authorList>
            <person name="Klenk H.-P."/>
        </authorList>
    </citation>
    <scope>NUCLEOTIDE SEQUENCE [LARGE SCALE GENOMIC DNA]</scope>
    <source>
        <strain evidence="10 11">DSM 45256</strain>
    </source>
</reference>
<proteinExistence type="predicted"/>
<feature type="transmembrane region" description="Helical" evidence="8">
    <location>
        <begin position="105"/>
        <end position="124"/>
    </location>
</feature>
<feature type="transmembrane region" description="Helical" evidence="8">
    <location>
        <begin position="324"/>
        <end position="343"/>
    </location>
</feature>
<comment type="caution">
    <text evidence="10">The sequence shown here is derived from an EMBL/GenBank/DDBJ whole genome shotgun (WGS) entry which is preliminary data.</text>
</comment>
<keyword evidence="11" id="KW-1185">Reference proteome</keyword>
<evidence type="ECO:0000256" key="8">
    <source>
        <dbReference type="SAM" id="Phobius"/>
    </source>
</evidence>
<feature type="transmembrane region" description="Helical" evidence="8">
    <location>
        <begin position="193"/>
        <end position="214"/>
    </location>
</feature>
<keyword evidence="2" id="KW-1003">Cell membrane</keyword>
<keyword evidence="4" id="KW-0808">Transferase</keyword>
<organism evidence="10 11">
    <name type="scientific">Pseudonocardia parietis</name>
    <dbReference type="NCBI Taxonomy" id="570936"/>
    <lineage>
        <taxon>Bacteria</taxon>
        <taxon>Bacillati</taxon>
        <taxon>Actinomycetota</taxon>
        <taxon>Actinomycetes</taxon>
        <taxon>Pseudonocardiales</taxon>
        <taxon>Pseudonocardiaceae</taxon>
        <taxon>Pseudonocardia</taxon>
    </lineage>
</organism>
<evidence type="ECO:0000259" key="9">
    <source>
        <dbReference type="Pfam" id="PF13231"/>
    </source>
</evidence>
<evidence type="ECO:0000313" key="10">
    <source>
        <dbReference type="EMBL" id="MBP2366417.1"/>
    </source>
</evidence>
<feature type="domain" description="Glycosyltransferase RgtA/B/C/D-like" evidence="9">
    <location>
        <begin position="51"/>
        <end position="211"/>
    </location>
</feature>
<sequence length="471" mass="50489">MPRLARWPVGLTAAAVTVVHLVAGSLGRGYWFDEALMLAIGRHHLDWGSADQPPLAPVIAGLADLVAPGSMPVLRLVPSVATGLAVLVAALIARELGGDRRAQTLTALAQATAVFTTLAGHWLTPYTLEPVQWLVLVWLLVRWIRVREDRWLLALGPVLGVAALTKFQVILFGVVLVLMVLVAGPRELLRRPALWGAALIGALIAAPTLVWQAVHGWPQLRMASVLSAEAQALYGGRPGIAGALVIMAGVLGTVLVFVGLVVVWTDPRLRVYRFLGLTFLVLFGFFVATAGRPYYLDGLYGALAAVGAVALQHRREAGHRRLSWVAWPGAVLAVVVALVTLSVSQSLSRPETPDRVTGQVQQVYAGLSPQQRDRTVVYGASYIWAAFVDTADPALGLPEAHSGNRAYGYFDPPPDDHDVVIYVGAEPGKLAPVMTGLRRVGGTDDAPIWLGEGLDRPWSQAWPELRSLTVG</sequence>
<evidence type="ECO:0000313" key="11">
    <source>
        <dbReference type="Proteomes" id="UP001519295"/>
    </source>
</evidence>
<dbReference type="InterPro" id="IPR050297">
    <property type="entry name" value="LipidA_mod_glycosyltrf_83"/>
</dbReference>
<evidence type="ECO:0000256" key="7">
    <source>
        <dbReference type="ARBA" id="ARBA00023136"/>
    </source>
</evidence>
<evidence type="ECO:0000256" key="6">
    <source>
        <dbReference type="ARBA" id="ARBA00022989"/>
    </source>
</evidence>
<evidence type="ECO:0000256" key="2">
    <source>
        <dbReference type="ARBA" id="ARBA00022475"/>
    </source>
</evidence>
<name>A0ABS4VR71_9PSEU</name>
<keyword evidence="3" id="KW-0328">Glycosyltransferase</keyword>
<feature type="transmembrane region" description="Helical" evidence="8">
    <location>
        <begin position="294"/>
        <end position="312"/>
    </location>
</feature>
<keyword evidence="6 8" id="KW-1133">Transmembrane helix</keyword>
<evidence type="ECO:0000256" key="4">
    <source>
        <dbReference type="ARBA" id="ARBA00022679"/>
    </source>
</evidence>
<accession>A0ABS4VR71</accession>
<dbReference type="RefSeq" id="WP_307862304.1">
    <property type="nucleotide sequence ID" value="NZ_JAGINU010000001.1"/>
</dbReference>